<dbReference type="GO" id="GO:0051539">
    <property type="term" value="F:4 iron, 4 sulfur cluster binding"/>
    <property type="evidence" value="ECO:0007669"/>
    <property type="project" value="UniProtKB-KW"/>
</dbReference>
<dbReference type="Proteomes" id="UP000619545">
    <property type="component" value="Unassembled WGS sequence"/>
</dbReference>
<evidence type="ECO:0000256" key="8">
    <source>
        <dbReference type="ARBA" id="ARBA00023014"/>
    </source>
</evidence>
<protein>
    <submittedName>
        <fullName evidence="12">Radical SAM protein</fullName>
    </submittedName>
</protein>
<dbReference type="InterPro" id="IPR013785">
    <property type="entry name" value="Aldolase_TIM"/>
</dbReference>
<dbReference type="SFLD" id="SFLDS00029">
    <property type="entry name" value="Radical_SAM"/>
    <property type="match status" value="1"/>
</dbReference>
<dbReference type="InterPro" id="IPR007197">
    <property type="entry name" value="rSAM"/>
</dbReference>
<dbReference type="GO" id="GO:0046872">
    <property type="term" value="F:metal ion binding"/>
    <property type="evidence" value="ECO:0007669"/>
    <property type="project" value="UniProtKB-KW"/>
</dbReference>
<dbReference type="OMA" id="MKHCARC"/>
<evidence type="ECO:0000256" key="9">
    <source>
        <dbReference type="ARBA" id="ARBA00023231"/>
    </source>
</evidence>
<dbReference type="InterPro" id="IPR058240">
    <property type="entry name" value="rSAM_sf"/>
</dbReference>
<dbReference type="PANTHER" id="PTHR43787:SF13">
    <property type="entry name" value="FEMO COFACTOR BIOSYNTHESIS PROTEIN NIFB"/>
    <property type="match status" value="1"/>
</dbReference>
<keyword evidence="10" id="KW-0456">Lyase</keyword>
<feature type="domain" description="Radical SAM core" evidence="11">
    <location>
        <begin position="12"/>
        <end position="262"/>
    </location>
</feature>
<evidence type="ECO:0000256" key="3">
    <source>
        <dbReference type="ARBA" id="ARBA00006804"/>
    </source>
</evidence>
<comment type="pathway">
    <text evidence="2">Cofactor biosynthesis; Fe-Mo cofactor biosynthesis.</text>
</comment>
<accession>A0A832STU9</accession>
<comment type="caution">
    <text evidence="12">The sequence shown here is derived from an EMBL/GenBank/DDBJ whole genome shotgun (WGS) entry which is preliminary data.</text>
</comment>
<evidence type="ECO:0000256" key="7">
    <source>
        <dbReference type="ARBA" id="ARBA00023004"/>
    </source>
</evidence>
<evidence type="ECO:0000256" key="10">
    <source>
        <dbReference type="ARBA" id="ARBA00023239"/>
    </source>
</evidence>
<comment type="cofactor">
    <cofactor evidence="1">
        <name>[4Fe-4S] cluster</name>
        <dbReference type="ChEBI" id="CHEBI:49883"/>
    </cofactor>
</comment>
<proteinExistence type="inferred from homology"/>
<keyword evidence="9" id="KW-0535">Nitrogen fixation</keyword>
<dbReference type="UniPathway" id="UPA00782"/>
<evidence type="ECO:0000256" key="2">
    <source>
        <dbReference type="ARBA" id="ARBA00005155"/>
    </source>
</evidence>
<keyword evidence="5" id="KW-0949">S-adenosyl-L-methionine</keyword>
<dbReference type="SUPFAM" id="SSF102114">
    <property type="entry name" value="Radical SAM enzymes"/>
    <property type="match status" value="1"/>
</dbReference>
<sequence length="282" mass="31588">MRGPCPNDHPCYVGEHGKFVKVHLPVGGRCNIHCRFCESGLEHEGVRVDYPGRAVRTITGDEARTALKRVKEHCGRVDVVGIAGPGDPLANWEDVKETFDVVAETVPEAKRCLSTNGVWLPDLIDEVTELVHSVTITVNALDPEIAADIYDRALTPEGEVLTGKEAARWIVERQEGAMDALKKERYILKKVNFVLVPGVNEDEVERVAERAADAGFHAMNVIPLIPGGDMKDHRPPTCRELSRARDRAEKYITVMRRCMQCRADVIHCRGRPRLIWELLEED</sequence>
<dbReference type="GO" id="GO:0016829">
    <property type="term" value="F:lyase activity"/>
    <property type="evidence" value="ECO:0007669"/>
    <property type="project" value="UniProtKB-KW"/>
</dbReference>
<comment type="similarity">
    <text evidence="3">Belongs to the radical SAM superfamily. NifB family.</text>
</comment>
<evidence type="ECO:0000313" key="12">
    <source>
        <dbReference type="EMBL" id="HII70197.1"/>
    </source>
</evidence>
<dbReference type="GeneID" id="1476683"/>
<dbReference type="AlphaFoldDB" id="A0A832STU9"/>
<dbReference type="Pfam" id="PF04055">
    <property type="entry name" value="Radical_SAM"/>
    <property type="match status" value="1"/>
</dbReference>
<dbReference type="CDD" id="cd01335">
    <property type="entry name" value="Radical_SAM"/>
    <property type="match status" value="1"/>
</dbReference>
<dbReference type="PROSITE" id="PS51918">
    <property type="entry name" value="RADICAL_SAM"/>
    <property type="match status" value="1"/>
</dbReference>
<evidence type="ECO:0000256" key="4">
    <source>
        <dbReference type="ARBA" id="ARBA00022485"/>
    </source>
</evidence>
<gene>
    <name evidence="12" type="ORF">HA336_03070</name>
</gene>
<dbReference type="PANTHER" id="PTHR43787">
    <property type="entry name" value="FEMO COFACTOR BIOSYNTHESIS PROTEIN NIFB-RELATED"/>
    <property type="match status" value="1"/>
</dbReference>
<keyword evidence="8" id="KW-0411">Iron-sulfur</keyword>
<evidence type="ECO:0000259" key="11">
    <source>
        <dbReference type="PROSITE" id="PS51918"/>
    </source>
</evidence>
<dbReference type="EMBL" id="DUJS01000002">
    <property type="protein sequence ID" value="HII70197.1"/>
    <property type="molecule type" value="Genomic_DNA"/>
</dbReference>
<evidence type="ECO:0000256" key="5">
    <source>
        <dbReference type="ARBA" id="ARBA00022691"/>
    </source>
</evidence>
<organism evidence="12 13">
    <name type="scientific">Methanopyrus kandleri</name>
    <dbReference type="NCBI Taxonomy" id="2320"/>
    <lineage>
        <taxon>Archaea</taxon>
        <taxon>Methanobacteriati</taxon>
        <taxon>Methanobacteriota</taxon>
        <taxon>Methanomada group</taxon>
        <taxon>Methanopyri</taxon>
        <taxon>Methanopyrales</taxon>
        <taxon>Methanopyraceae</taxon>
        <taxon>Methanopyrus</taxon>
    </lineage>
</organism>
<reference evidence="12" key="1">
    <citation type="journal article" date="2020" name="bioRxiv">
        <title>A rank-normalized archaeal taxonomy based on genome phylogeny resolves widespread incomplete and uneven classifications.</title>
        <authorList>
            <person name="Rinke C."/>
            <person name="Chuvochina M."/>
            <person name="Mussig A.J."/>
            <person name="Chaumeil P.-A."/>
            <person name="Waite D.W."/>
            <person name="Whitman W.B."/>
            <person name="Parks D.H."/>
            <person name="Hugenholtz P."/>
        </authorList>
    </citation>
    <scope>NUCLEOTIDE SEQUENCE</scope>
    <source>
        <strain evidence="12">UBA8853</strain>
    </source>
</reference>
<keyword evidence="7" id="KW-0408">Iron</keyword>
<dbReference type="RefSeq" id="WP_011018952.1">
    <property type="nucleotide sequence ID" value="NZ_DUJS01000002.1"/>
</dbReference>
<dbReference type="Gene3D" id="3.20.20.70">
    <property type="entry name" value="Aldolase class I"/>
    <property type="match status" value="1"/>
</dbReference>
<keyword evidence="4" id="KW-0004">4Fe-4S</keyword>
<evidence type="ECO:0000256" key="1">
    <source>
        <dbReference type="ARBA" id="ARBA00001966"/>
    </source>
</evidence>
<name>A0A832STU9_9EURY</name>
<keyword evidence="6" id="KW-0479">Metal-binding</keyword>
<evidence type="ECO:0000313" key="13">
    <source>
        <dbReference type="Proteomes" id="UP000619545"/>
    </source>
</evidence>
<evidence type="ECO:0000256" key="6">
    <source>
        <dbReference type="ARBA" id="ARBA00022723"/>
    </source>
</evidence>